<name>A0A7R8UJY7_HERIL</name>
<protein>
    <submittedName>
        <fullName evidence="1">Uncharacterized protein</fullName>
    </submittedName>
</protein>
<proteinExistence type="predicted"/>
<reference evidence="1 2" key="1">
    <citation type="submission" date="2020-11" db="EMBL/GenBank/DDBJ databases">
        <authorList>
            <person name="Wallbank WR R."/>
            <person name="Pardo Diaz C."/>
            <person name="Kozak K."/>
            <person name="Martin S."/>
            <person name="Jiggins C."/>
            <person name="Moest M."/>
            <person name="Warren A I."/>
            <person name="Generalovic N T."/>
            <person name="Byers J.R.P. K."/>
            <person name="Montejo-Kovacevich G."/>
            <person name="Yen C E."/>
        </authorList>
    </citation>
    <scope>NUCLEOTIDE SEQUENCE [LARGE SCALE GENOMIC DNA]</scope>
</reference>
<evidence type="ECO:0000313" key="2">
    <source>
        <dbReference type="Proteomes" id="UP000594454"/>
    </source>
</evidence>
<evidence type="ECO:0000313" key="1">
    <source>
        <dbReference type="EMBL" id="CAD7082060.1"/>
    </source>
</evidence>
<gene>
    <name evidence="1" type="ORF">HERILL_LOCUS5128</name>
</gene>
<dbReference type="Proteomes" id="UP000594454">
    <property type="component" value="Chromosome 2"/>
</dbReference>
<dbReference type="AlphaFoldDB" id="A0A7R8UJY7"/>
<dbReference type="EMBL" id="LR899010">
    <property type="protein sequence ID" value="CAD7082060.1"/>
    <property type="molecule type" value="Genomic_DNA"/>
</dbReference>
<keyword evidence="2" id="KW-1185">Reference proteome</keyword>
<dbReference type="InParanoid" id="A0A7R8UJY7"/>
<organism evidence="1 2">
    <name type="scientific">Hermetia illucens</name>
    <name type="common">Black soldier fly</name>
    <dbReference type="NCBI Taxonomy" id="343691"/>
    <lineage>
        <taxon>Eukaryota</taxon>
        <taxon>Metazoa</taxon>
        <taxon>Ecdysozoa</taxon>
        <taxon>Arthropoda</taxon>
        <taxon>Hexapoda</taxon>
        <taxon>Insecta</taxon>
        <taxon>Pterygota</taxon>
        <taxon>Neoptera</taxon>
        <taxon>Endopterygota</taxon>
        <taxon>Diptera</taxon>
        <taxon>Brachycera</taxon>
        <taxon>Stratiomyomorpha</taxon>
        <taxon>Stratiomyidae</taxon>
        <taxon>Hermetiinae</taxon>
        <taxon>Hermetia</taxon>
    </lineage>
</organism>
<accession>A0A7R8UJY7</accession>
<sequence length="226" mass="25509">MEILLSFGPRFALGAGKQTHFQEGTYDQIFSHLASTPEGEWISEPQALKLQDLLKLNSQKGDYLCKQARVPLKPIEEVDIWNTAKLVTKKNADKGNITVLITKEEYEMKINDFVDKGIETEVLKTNNEFLVNKLNAQLINTIRNNTNAIQSKINKRNLIMPRMSGTTKIHKEGHPIRPIVDTRNIVTGPLAEILAQILTLHKNKNVNIENTEDTKATTDQHQGTSQ</sequence>